<evidence type="ECO:0000256" key="3">
    <source>
        <dbReference type="ARBA" id="ARBA00022741"/>
    </source>
</evidence>
<proteinExistence type="inferred from homology"/>
<dbReference type="Gene3D" id="3.40.50.300">
    <property type="entry name" value="P-loop containing nucleotide triphosphate hydrolases"/>
    <property type="match status" value="1"/>
</dbReference>
<dbReference type="PANTHER" id="PTHR43335">
    <property type="entry name" value="ABC TRANSPORTER, ATP-BINDING PROTEIN"/>
    <property type="match status" value="1"/>
</dbReference>
<dbReference type="AlphaFoldDB" id="A0A7D5SW20"/>
<dbReference type="KEGG" id="hpel:HZS54_14440"/>
<protein>
    <submittedName>
        <fullName evidence="7">ABC transporter ATP-binding protein</fullName>
    </submittedName>
</protein>
<reference evidence="7 8" key="1">
    <citation type="submission" date="2020-07" db="EMBL/GenBank/DDBJ databases">
        <title>Halosimplex litoreum sp. nov. and Halosimplex rubrum sp. nov., isolated from different salt environments.</title>
        <authorList>
            <person name="Cui H."/>
        </authorList>
    </citation>
    <scope>NUCLEOTIDE SEQUENCE [LARGE SCALE GENOMIC DNA]</scope>
    <source>
        <strain evidence="7 8">R2</strain>
    </source>
</reference>
<dbReference type="SMART" id="SM00382">
    <property type="entry name" value="AAA"/>
    <property type="match status" value="1"/>
</dbReference>
<keyword evidence="4 7" id="KW-0067">ATP-binding</keyword>
<evidence type="ECO:0000259" key="6">
    <source>
        <dbReference type="PROSITE" id="PS50893"/>
    </source>
</evidence>
<evidence type="ECO:0000256" key="5">
    <source>
        <dbReference type="SAM" id="MobiDB-lite"/>
    </source>
</evidence>
<gene>
    <name evidence="7" type="ORF">HZS54_14440</name>
</gene>
<keyword evidence="2" id="KW-0813">Transport</keyword>
<dbReference type="GeneID" id="56083811"/>
<feature type="domain" description="ABC transporter" evidence="6">
    <location>
        <begin position="4"/>
        <end position="229"/>
    </location>
</feature>
<dbReference type="InterPro" id="IPR003593">
    <property type="entry name" value="AAA+_ATPase"/>
</dbReference>
<evidence type="ECO:0000256" key="1">
    <source>
        <dbReference type="ARBA" id="ARBA00005417"/>
    </source>
</evidence>
<evidence type="ECO:0000313" key="7">
    <source>
        <dbReference type="EMBL" id="QLH82747.1"/>
    </source>
</evidence>
<dbReference type="OrthoDB" id="87732at2157"/>
<evidence type="ECO:0000313" key="8">
    <source>
        <dbReference type="Proteomes" id="UP000509346"/>
    </source>
</evidence>
<dbReference type="Proteomes" id="UP000509346">
    <property type="component" value="Chromosome"/>
</dbReference>
<comment type="similarity">
    <text evidence="1">Belongs to the ABC transporter superfamily.</text>
</comment>
<name>A0A7D5SW20_9EURY</name>
<dbReference type="InterPro" id="IPR025302">
    <property type="entry name" value="DrrA1/2-like_C"/>
</dbReference>
<dbReference type="PROSITE" id="PS00211">
    <property type="entry name" value="ABC_TRANSPORTER_1"/>
    <property type="match status" value="1"/>
</dbReference>
<dbReference type="InterPro" id="IPR003439">
    <property type="entry name" value="ABC_transporter-like_ATP-bd"/>
</dbReference>
<dbReference type="InterPro" id="IPR027417">
    <property type="entry name" value="P-loop_NTPase"/>
</dbReference>
<feature type="compositionally biased region" description="Basic and acidic residues" evidence="5">
    <location>
        <begin position="303"/>
        <end position="314"/>
    </location>
</feature>
<keyword evidence="8" id="KW-1185">Reference proteome</keyword>
<evidence type="ECO:0000256" key="4">
    <source>
        <dbReference type="ARBA" id="ARBA00022840"/>
    </source>
</evidence>
<feature type="region of interest" description="Disordered" evidence="5">
    <location>
        <begin position="299"/>
        <end position="322"/>
    </location>
</feature>
<dbReference type="CDD" id="cd03230">
    <property type="entry name" value="ABC_DR_subfamily_A"/>
    <property type="match status" value="1"/>
</dbReference>
<dbReference type="PROSITE" id="PS50893">
    <property type="entry name" value="ABC_TRANSPORTER_2"/>
    <property type="match status" value="1"/>
</dbReference>
<dbReference type="Pfam" id="PF00005">
    <property type="entry name" value="ABC_tran"/>
    <property type="match status" value="1"/>
</dbReference>
<dbReference type="GO" id="GO:0016887">
    <property type="term" value="F:ATP hydrolysis activity"/>
    <property type="evidence" value="ECO:0007669"/>
    <property type="project" value="InterPro"/>
</dbReference>
<dbReference type="SUPFAM" id="SSF52540">
    <property type="entry name" value="P-loop containing nucleoside triphosphate hydrolases"/>
    <property type="match status" value="1"/>
</dbReference>
<dbReference type="PANTHER" id="PTHR43335:SF4">
    <property type="entry name" value="ABC TRANSPORTER, ATP-BINDING PROTEIN"/>
    <property type="match status" value="1"/>
</dbReference>
<evidence type="ECO:0000256" key="2">
    <source>
        <dbReference type="ARBA" id="ARBA00022448"/>
    </source>
</evidence>
<dbReference type="EMBL" id="CP058909">
    <property type="protein sequence ID" value="QLH82747.1"/>
    <property type="molecule type" value="Genomic_DNA"/>
</dbReference>
<keyword evidence="3" id="KW-0547">Nucleotide-binding</keyword>
<organism evidence="7 8">
    <name type="scientific">Halosimplex pelagicum</name>
    <dbReference type="NCBI Taxonomy" id="869886"/>
    <lineage>
        <taxon>Archaea</taxon>
        <taxon>Methanobacteriati</taxon>
        <taxon>Methanobacteriota</taxon>
        <taxon>Stenosarchaea group</taxon>
        <taxon>Halobacteria</taxon>
        <taxon>Halobacteriales</taxon>
        <taxon>Haloarculaceae</taxon>
        <taxon>Halosimplex</taxon>
    </lineage>
</organism>
<dbReference type="Pfam" id="PF13732">
    <property type="entry name" value="DrrA1-3_C"/>
    <property type="match status" value="1"/>
</dbReference>
<dbReference type="InterPro" id="IPR017871">
    <property type="entry name" value="ABC_transporter-like_CS"/>
</dbReference>
<sequence length="322" mass="34251">MSAIEISNLTKRFSDVTALDDLSFSVPEGEIFGFLGPNGAGKSTTINILLGFTQPSAGSARVFGHDAQAESKAIRQRTGALLEGYGVYERITAREHVERAIRAKGADDDPDAILERVGIPEAADRKAGGFSKGMRQRMAIGMALVGDPDLLVLDEPSTGLDPNGTRELRDVIREENRRGATVFFSSHLIDQVEAVCDRVGILKDGKMVTEGSVTDLRAQLDAATVTVTVERAAPESLLADLRGIDGVEEVEATDNQVLVSARGGDAKLRALNAVERAGVGFADFTTDDPSLEEIFEVATLGPREGRRDGTRDGAEAPAEGEA</sequence>
<accession>A0A7D5SW20</accession>
<dbReference type="RefSeq" id="WP_179917816.1">
    <property type="nucleotide sequence ID" value="NZ_CP058909.1"/>
</dbReference>
<dbReference type="GO" id="GO:0005524">
    <property type="term" value="F:ATP binding"/>
    <property type="evidence" value="ECO:0007669"/>
    <property type="project" value="UniProtKB-KW"/>
</dbReference>